<dbReference type="RefSeq" id="WP_200231102.1">
    <property type="nucleotide sequence ID" value="NZ_NRRT01000058.1"/>
</dbReference>
<protein>
    <submittedName>
        <fullName evidence="1">Uncharacterized protein</fullName>
    </submittedName>
</protein>
<evidence type="ECO:0000313" key="1">
    <source>
        <dbReference type="EMBL" id="MBK1713129.1"/>
    </source>
</evidence>
<comment type="caution">
    <text evidence="1">The sequence shown here is derived from an EMBL/GenBank/DDBJ whole genome shotgun (WGS) entry which is preliminary data.</text>
</comment>
<dbReference type="EMBL" id="NRRU01000031">
    <property type="protein sequence ID" value="MBK1713129.1"/>
    <property type="molecule type" value="Genomic_DNA"/>
</dbReference>
<reference evidence="1" key="1">
    <citation type="submission" date="2017-08" db="EMBL/GenBank/DDBJ databases">
        <authorList>
            <person name="Imhoff J.F."/>
            <person name="Rahn T."/>
            <person name="Kuenzel S."/>
            <person name="Neulinger S.C."/>
        </authorList>
    </citation>
    <scope>NUCLEOTIDE SEQUENCE</scope>
    <source>
        <strain evidence="1">IM 151</strain>
    </source>
</reference>
<proteinExistence type="predicted"/>
<sequence>MSSALASRRLYVLDLARRIGDMECGVLPLEPLTYRVVARRLRQALAGLPEVLLVGAGVDELAALIPLLEARHFDEHGVLRGDHAQSSRDVAESLFERIGIRLED</sequence>
<evidence type="ECO:0000313" key="2">
    <source>
        <dbReference type="Proteomes" id="UP001041814"/>
    </source>
</evidence>
<accession>A0ABS1DTX5</accession>
<dbReference type="Proteomes" id="UP001041814">
    <property type="component" value="Unassembled WGS sequence"/>
</dbReference>
<gene>
    <name evidence="1" type="ORF">CKO43_10090</name>
</gene>
<name>A0ABS1DTX5_RUBGE</name>
<keyword evidence="2" id="KW-1185">Reference proteome</keyword>
<organism evidence="1 2">
    <name type="scientific">Rubrivivax gelatinosus</name>
    <name type="common">Rhodocyclus gelatinosus</name>
    <name type="synonym">Rhodopseudomonas gelatinosa</name>
    <dbReference type="NCBI Taxonomy" id="28068"/>
    <lineage>
        <taxon>Bacteria</taxon>
        <taxon>Pseudomonadati</taxon>
        <taxon>Pseudomonadota</taxon>
        <taxon>Betaproteobacteria</taxon>
        <taxon>Burkholderiales</taxon>
        <taxon>Sphaerotilaceae</taxon>
        <taxon>Rubrivivax</taxon>
    </lineage>
</organism>
<reference evidence="1" key="2">
    <citation type="journal article" date="2020" name="Microorganisms">
        <title>Osmotic Adaptation and Compatible Solute Biosynthesis of Phototrophic Bacteria as Revealed from Genome Analyses.</title>
        <authorList>
            <person name="Imhoff J.F."/>
            <person name="Rahn T."/>
            <person name="Kunzel S."/>
            <person name="Keller A."/>
            <person name="Neulinger S.C."/>
        </authorList>
    </citation>
    <scope>NUCLEOTIDE SEQUENCE</scope>
    <source>
        <strain evidence="1">IM 151</strain>
    </source>
</reference>